<protein>
    <recommendedName>
        <fullName evidence="2">Pyridoxal phosphate homeostasis protein</fullName>
        <shortName evidence="2">PLP homeostasis protein</shortName>
    </recommendedName>
</protein>
<evidence type="ECO:0000256" key="3">
    <source>
        <dbReference type="PIRSR" id="PIRSR004848-1"/>
    </source>
</evidence>
<dbReference type="EMBL" id="UGTH01000001">
    <property type="protein sequence ID" value="SUB76074.1"/>
    <property type="molecule type" value="Genomic_DNA"/>
</dbReference>
<dbReference type="PIRSF" id="PIRSF004848">
    <property type="entry name" value="YBL036c_PLPDEIII"/>
    <property type="match status" value="1"/>
</dbReference>
<dbReference type="FunFam" id="3.20.20.10:FF:000018">
    <property type="entry name" value="Pyridoxal phosphate homeostasis protein"/>
    <property type="match status" value="1"/>
</dbReference>
<keyword evidence="1 2" id="KW-0663">Pyridoxal phosphate</keyword>
<evidence type="ECO:0000313" key="7">
    <source>
        <dbReference type="Proteomes" id="UP000254777"/>
    </source>
</evidence>
<evidence type="ECO:0000256" key="2">
    <source>
        <dbReference type="HAMAP-Rule" id="MF_02087"/>
    </source>
</evidence>
<dbReference type="HAMAP" id="MF_02087">
    <property type="entry name" value="PLP_homeostasis"/>
    <property type="match status" value="1"/>
</dbReference>
<evidence type="ECO:0000259" key="5">
    <source>
        <dbReference type="Pfam" id="PF01168"/>
    </source>
</evidence>
<feature type="modified residue" description="N6-(pyridoxal phosphate)lysine" evidence="2 3">
    <location>
        <position position="34"/>
    </location>
</feature>
<proteinExistence type="inferred from homology"/>
<dbReference type="PROSITE" id="PS01211">
    <property type="entry name" value="UPF0001"/>
    <property type="match status" value="1"/>
</dbReference>
<dbReference type="RefSeq" id="WP_004823086.1">
    <property type="nucleotide sequence ID" value="NZ_UGTH01000001.1"/>
</dbReference>
<evidence type="ECO:0000313" key="6">
    <source>
        <dbReference type="EMBL" id="SUB76074.1"/>
    </source>
</evidence>
<evidence type="ECO:0000256" key="4">
    <source>
        <dbReference type="RuleBase" id="RU004514"/>
    </source>
</evidence>
<dbReference type="Gene3D" id="3.20.20.10">
    <property type="entry name" value="Alanine racemase"/>
    <property type="match status" value="1"/>
</dbReference>
<gene>
    <name evidence="6" type="ORF">NCTC11088_01886</name>
</gene>
<comment type="cofactor">
    <cofactor evidence="3">
        <name>pyridoxal 5'-phosphate</name>
        <dbReference type="ChEBI" id="CHEBI:597326"/>
    </cofactor>
</comment>
<dbReference type="SUPFAM" id="SSF51419">
    <property type="entry name" value="PLP-binding barrel"/>
    <property type="match status" value="1"/>
</dbReference>
<comment type="similarity">
    <text evidence="2 4">Belongs to the pyridoxal phosphate-binding protein YggS/PROSC family.</text>
</comment>
<feature type="domain" description="Alanine racemase N-terminal" evidence="5">
    <location>
        <begin position="10"/>
        <end position="223"/>
    </location>
</feature>
<dbReference type="PANTHER" id="PTHR10146">
    <property type="entry name" value="PROLINE SYNTHETASE CO-TRANSCRIBED BACTERIAL HOMOLOG PROTEIN"/>
    <property type="match status" value="1"/>
</dbReference>
<dbReference type="InterPro" id="IPR001608">
    <property type="entry name" value="Ala_racemase_N"/>
</dbReference>
<dbReference type="NCBIfam" id="TIGR00044">
    <property type="entry name" value="YggS family pyridoxal phosphate-dependent enzyme"/>
    <property type="match status" value="1"/>
</dbReference>
<evidence type="ECO:0000256" key="1">
    <source>
        <dbReference type="ARBA" id="ARBA00022898"/>
    </source>
</evidence>
<sequence>MSIKSNMESLIEEIKILEKNSISGEKVNLIAVSKTRNLDEILEAISGGAIEFGENKVQELREKIEVLPEQNFHMIGNLQTNKVKYIYDKVRLIQSLDRVNLLEEIDKRAKTSDIIVNCLIEVNIAGETQKGGVAYDEVRSFLETCLDYKNVSIQGLMTVAPDTDDEELLRNCFKRMFKLREEIKNSYSEVRMDILSMGMSQDYRLAIEEGSNMVRVGSKIFGKRIWR</sequence>
<comment type="function">
    <text evidence="2">Pyridoxal 5'-phosphate (PLP)-binding protein, which is involved in PLP homeostasis.</text>
</comment>
<dbReference type="Proteomes" id="UP000254777">
    <property type="component" value="Unassembled WGS sequence"/>
</dbReference>
<dbReference type="PANTHER" id="PTHR10146:SF14">
    <property type="entry name" value="PYRIDOXAL PHOSPHATE HOMEOSTASIS PROTEIN"/>
    <property type="match status" value="1"/>
</dbReference>
<dbReference type="InterPro" id="IPR011078">
    <property type="entry name" value="PyrdxlP_homeostasis"/>
</dbReference>
<dbReference type="CDD" id="cd00635">
    <property type="entry name" value="PLPDE_III_YBL036c_like"/>
    <property type="match status" value="1"/>
</dbReference>
<organism evidence="6 7">
    <name type="scientific">Peptoniphilus indolicus</name>
    <dbReference type="NCBI Taxonomy" id="33030"/>
    <lineage>
        <taxon>Bacteria</taxon>
        <taxon>Bacillati</taxon>
        <taxon>Bacillota</taxon>
        <taxon>Tissierellia</taxon>
        <taxon>Tissierellales</taxon>
        <taxon>Peptoniphilaceae</taxon>
        <taxon>Peptoniphilus</taxon>
    </lineage>
</organism>
<name>A0A379DDP4_9FIRM</name>
<dbReference type="InterPro" id="IPR029066">
    <property type="entry name" value="PLP-binding_barrel"/>
</dbReference>
<dbReference type="AlphaFoldDB" id="A0A379DDP4"/>
<accession>A0A379DDP4</accession>
<dbReference type="Pfam" id="PF01168">
    <property type="entry name" value="Ala_racemase_N"/>
    <property type="match status" value="1"/>
</dbReference>
<dbReference type="GO" id="GO:0030170">
    <property type="term" value="F:pyridoxal phosphate binding"/>
    <property type="evidence" value="ECO:0007669"/>
    <property type="project" value="UniProtKB-UniRule"/>
</dbReference>
<reference evidence="6 7" key="1">
    <citation type="submission" date="2018-06" db="EMBL/GenBank/DDBJ databases">
        <authorList>
            <consortium name="Pathogen Informatics"/>
            <person name="Doyle S."/>
        </authorList>
    </citation>
    <scope>NUCLEOTIDE SEQUENCE [LARGE SCALE GENOMIC DNA]</scope>
    <source>
        <strain evidence="6 7">NCTC11088</strain>
    </source>
</reference>